<dbReference type="OrthoDB" id="3547532at2759"/>
<protein>
    <submittedName>
        <fullName evidence="1">Uncharacterized protein</fullName>
    </submittedName>
</protein>
<comment type="caution">
    <text evidence="1">The sequence shown here is derived from an EMBL/GenBank/DDBJ whole genome shotgun (WGS) entry which is preliminary data.</text>
</comment>
<accession>A0A4S8QL56</accession>
<name>A0A4S8QL56_9HELO</name>
<reference evidence="1 2" key="1">
    <citation type="submission" date="2017-12" db="EMBL/GenBank/DDBJ databases">
        <title>Comparative genomics of Botrytis spp.</title>
        <authorList>
            <person name="Valero-Jimenez C.A."/>
            <person name="Tapia P."/>
            <person name="Veloso J."/>
            <person name="Silva-Moreno E."/>
            <person name="Staats M."/>
            <person name="Valdes J.H."/>
            <person name="Van Kan J.A.L."/>
        </authorList>
    </citation>
    <scope>NUCLEOTIDE SEQUENCE [LARGE SCALE GENOMIC DNA]</scope>
    <source>
        <strain evidence="1 2">MUCL435</strain>
    </source>
</reference>
<evidence type="ECO:0000313" key="2">
    <source>
        <dbReference type="Proteomes" id="UP000308671"/>
    </source>
</evidence>
<dbReference type="Proteomes" id="UP000308671">
    <property type="component" value="Unassembled WGS sequence"/>
</dbReference>
<evidence type="ECO:0000313" key="1">
    <source>
        <dbReference type="EMBL" id="THV44641.1"/>
    </source>
</evidence>
<organism evidence="1 2">
    <name type="scientific">Botrytis galanthina</name>
    <dbReference type="NCBI Taxonomy" id="278940"/>
    <lineage>
        <taxon>Eukaryota</taxon>
        <taxon>Fungi</taxon>
        <taxon>Dikarya</taxon>
        <taxon>Ascomycota</taxon>
        <taxon>Pezizomycotina</taxon>
        <taxon>Leotiomycetes</taxon>
        <taxon>Helotiales</taxon>
        <taxon>Sclerotiniaceae</taxon>
        <taxon>Botrytis</taxon>
    </lineage>
</organism>
<keyword evidence="2" id="KW-1185">Reference proteome</keyword>
<proteinExistence type="predicted"/>
<sequence>MILSTDALGHQSSINWCHRFAADVFVNLRGLENQLSVTEIKVPASVIEEYAFDLKSIGDHAAPYRTKHGAVT</sequence>
<gene>
    <name evidence="1" type="ORF">BGAL_0601g00010</name>
</gene>
<dbReference type="AlphaFoldDB" id="A0A4S8QL56"/>
<dbReference type="EMBL" id="PQXL01000600">
    <property type="protein sequence ID" value="THV44641.1"/>
    <property type="molecule type" value="Genomic_DNA"/>
</dbReference>